<gene>
    <name evidence="2" type="ORF">FQP90_02180</name>
</gene>
<proteinExistence type="predicted"/>
<reference evidence="2 3" key="1">
    <citation type="submission" date="2019-07" db="EMBL/GenBank/DDBJ databases">
        <title>Diversity of Bacteria from Kongsfjorden, Arctic.</title>
        <authorList>
            <person name="Yu Y."/>
        </authorList>
    </citation>
    <scope>NUCLEOTIDE SEQUENCE [LARGE SCALE GENOMIC DNA]</scope>
    <source>
        <strain evidence="2 3">SM1928</strain>
    </source>
</reference>
<sequence>MATAGNTRIESTHASSSSARSRRVSLWNSLNRGDRVTVTLRGFEYHSGSVDDRSADGRTIWVIDRIGERRLLHIDDETELFIAP</sequence>
<evidence type="ECO:0000313" key="3">
    <source>
        <dbReference type="Proteomes" id="UP000316500"/>
    </source>
</evidence>
<dbReference type="EMBL" id="VNFK01000002">
    <property type="protein sequence ID" value="TVU66210.1"/>
    <property type="molecule type" value="Genomic_DNA"/>
</dbReference>
<organism evidence="2 3">
    <name type="scientific">Paenarthrobacter nitroguajacolicus</name>
    <name type="common">Arthrobacter nitroguajacolicus</name>
    <dbReference type="NCBI Taxonomy" id="211146"/>
    <lineage>
        <taxon>Bacteria</taxon>
        <taxon>Bacillati</taxon>
        <taxon>Actinomycetota</taxon>
        <taxon>Actinomycetes</taxon>
        <taxon>Micrococcales</taxon>
        <taxon>Micrococcaceae</taxon>
        <taxon>Paenarthrobacter</taxon>
    </lineage>
</organism>
<dbReference type="Proteomes" id="UP000316500">
    <property type="component" value="Unassembled WGS sequence"/>
</dbReference>
<evidence type="ECO:0000313" key="2">
    <source>
        <dbReference type="EMBL" id="TVU66210.1"/>
    </source>
</evidence>
<comment type="caution">
    <text evidence="2">The sequence shown here is derived from an EMBL/GenBank/DDBJ whole genome shotgun (WGS) entry which is preliminary data.</text>
</comment>
<feature type="region of interest" description="Disordered" evidence="1">
    <location>
        <begin position="1"/>
        <end position="23"/>
    </location>
</feature>
<evidence type="ECO:0000256" key="1">
    <source>
        <dbReference type="SAM" id="MobiDB-lite"/>
    </source>
</evidence>
<accession>A0A558HAQ4</accession>
<name>A0A558HAQ4_PAENT</name>
<dbReference type="AlphaFoldDB" id="A0A558HAQ4"/>
<dbReference type="RefSeq" id="WP_144648115.1">
    <property type="nucleotide sequence ID" value="NZ_VNFK01000002.1"/>
</dbReference>
<protein>
    <submittedName>
        <fullName evidence="2">Uncharacterized protein</fullName>
    </submittedName>
</protein>
<dbReference type="OrthoDB" id="4953926at2"/>
<feature type="compositionally biased region" description="Polar residues" evidence="1">
    <location>
        <begin position="1"/>
        <end position="13"/>
    </location>
</feature>